<dbReference type="KEGG" id="dvi:6635168"/>
<reference evidence="2 3" key="1">
    <citation type="journal article" date="2007" name="Nature">
        <title>Evolution of genes and genomes on the Drosophila phylogeny.</title>
        <authorList>
            <consortium name="Drosophila 12 Genomes Consortium"/>
            <person name="Clark A.G."/>
            <person name="Eisen M.B."/>
            <person name="Smith D.R."/>
            <person name="Bergman C.M."/>
            <person name="Oliver B."/>
            <person name="Markow T.A."/>
            <person name="Kaufman T.C."/>
            <person name="Kellis M."/>
            <person name="Gelbart W."/>
            <person name="Iyer V.N."/>
            <person name="Pollard D.A."/>
            <person name="Sackton T.B."/>
            <person name="Larracuente A.M."/>
            <person name="Singh N.D."/>
            <person name="Abad J.P."/>
            <person name="Abt D.N."/>
            <person name="Adryan B."/>
            <person name="Aguade M."/>
            <person name="Akashi H."/>
            <person name="Anderson W.W."/>
            <person name="Aquadro C.F."/>
            <person name="Ardell D.H."/>
            <person name="Arguello R."/>
            <person name="Artieri C.G."/>
            <person name="Barbash D.A."/>
            <person name="Barker D."/>
            <person name="Barsanti P."/>
            <person name="Batterham P."/>
            <person name="Batzoglou S."/>
            <person name="Begun D."/>
            <person name="Bhutkar A."/>
            <person name="Blanco E."/>
            <person name="Bosak S.A."/>
            <person name="Bradley R.K."/>
            <person name="Brand A.D."/>
            <person name="Brent M.R."/>
            <person name="Brooks A.N."/>
            <person name="Brown R.H."/>
            <person name="Butlin R.K."/>
            <person name="Caggese C."/>
            <person name="Calvi B.R."/>
            <person name="Bernardo de Carvalho A."/>
            <person name="Caspi A."/>
            <person name="Castrezana S."/>
            <person name="Celniker S.E."/>
            <person name="Chang J.L."/>
            <person name="Chapple C."/>
            <person name="Chatterji S."/>
            <person name="Chinwalla A."/>
            <person name="Civetta A."/>
            <person name="Clifton S.W."/>
            <person name="Comeron J.M."/>
            <person name="Costello J.C."/>
            <person name="Coyne J.A."/>
            <person name="Daub J."/>
            <person name="David R.G."/>
            <person name="Delcher A.L."/>
            <person name="Delehaunty K."/>
            <person name="Do C.B."/>
            <person name="Ebling H."/>
            <person name="Edwards K."/>
            <person name="Eickbush T."/>
            <person name="Evans J.D."/>
            <person name="Filipski A."/>
            <person name="Findeiss S."/>
            <person name="Freyhult E."/>
            <person name="Fulton L."/>
            <person name="Fulton R."/>
            <person name="Garcia A.C."/>
            <person name="Gardiner A."/>
            <person name="Garfield D.A."/>
            <person name="Garvin B.E."/>
            <person name="Gibson G."/>
            <person name="Gilbert D."/>
            <person name="Gnerre S."/>
            <person name="Godfrey J."/>
            <person name="Good R."/>
            <person name="Gotea V."/>
            <person name="Gravely B."/>
            <person name="Greenberg A.J."/>
            <person name="Griffiths-Jones S."/>
            <person name="Gross S."/>
            <person name="Guigo R."/>
            <person name="Gustafson E.A."/>
            <person name="Haerty W."/>
            <person name="Hahn M.W."/>
            <person name="Halligan D.L."/>
            <person name="Halpern A.L."/>
            <person name="Halter G.M."/>
            <person name="Han M.V."/>
            <person name="Heger A."/>
            <person name="Hillier L."/>
            <person name="Hinrichs A.S."/>
            <person name="Holmes I."/>
            <person name="Hoskins R.A."/>
            <person name="Hubisz M.J."/>
            <person name="Hultmark D."/>
            <person name="Huntley M.A."/>
            <person name="Jaffe D.B."/>
            <person name="Jagadeeshan S."/>
            <person name="Jeck W.R."/>
            <person name="Johnson J."/>
            <person name="Jones C.D."/>
            <person name="Jordan W.C."/>
            <person name="Karpen G.H."/>
            <person name="Kataoka E."/>
            <person name="Keightley P.D."/>
            <person name="Kheradpour P."/>
            <person name="Kirkness E.F."/>
            <person name="Koerich L.B."/>
            <person name="Kristiansen K."/>
            <person name="Kudrna D."/>
            <person name="Kulathinal R.J."/>
            <person name="Kumar S."/>
            <person name="Kwok R."/>
            <person name="Lander E."/>
            <person name="Langley C.H."/>
            <person name="Lapoint R."/>
            <person name="Lazzaro B.P."/>
            <person name="Lee S.J."/>
            <person name="Levesque L."/>
            <person name="Li R."/>
            <person name="Lin C.F."/>
            <person name="Lin M.F."/>
            <person name="Lindblad-Toh K."/>
            <person name="Llopart A."/>
            <person name="Long M."/>
            <person name="Low L."/>
            <person name="Lozovsky E."/>
            <person name="Lu J."/>
            <person name="Luo M."/>
            <person name="Machado C.A."/>
            <person name="Makalowski W."/>
            <person name="Marzo M."/>
            <person name="Matsuda M."/>
            <person name="Matzkin L."/>
            <person name="McAllister B."/>
            <person name="McBride C.S."/>
            <person name="McKernan B."/>
            <person name="McKernan K."/>
            <person name="Mendez-Lago M."/>
            <person name="Minx P."/>
            <person name="Mollenhauer M.U."/>
            <person name="Montooth K."/>
            <person name="Mount S.M."/>
            <person name="Mu X."/>
            <person name="Myers E."/>
            <person name="Negre B."/>
            <person name="Newfeld S."/>
            <person name="Nielsen R."/>
            <person name="Noor M.A."/>
            <person name="O'Grady P."/>
            <person name="Pachter L."/>
            <person name="Papaceit M."/>
            <person name="Parisi M.J."/>
            <person name="Parisi M."/>
            <person name="Parts L."/>
            <person name="Pedersen J.S."/>
            <person name="Pesole G."/>
            <person name="Phillippy A.M."/>
            <person name="Ponting C.P."/>
            <person name="Pop M."/>
            <person name="Porcelli D."/>
            <person name="Powell J.R."/>
            <person name="Prohaska S."/>
            <person name="Pruitt K."/>
            <person name="Puig M."/>
            <person name="Quesneville H."/>
            <person name="Ram K.R."/>
            <person name="Rand D."/>
            <person name="Rasmussen M.D."/>
            <person name="Reed L.K."/>
            <person name="Reenan R."/>
            <person name="Reily A."/>
            <person name="Remington K.A."/>
            <person name="Rieger T.T."/>
            <person name="Ritchie M.G."/>
            <person name="Robin C."/>
            <person name="Rogers Y.H."/>
            <person name="Rohde C."/>
            <person name="Rozas J."/>
            <person name="Rubenfield M.J."/>
            <person name="Ruiz A."/>
            <person name="Russo S."/>
            <person name="Salzberg S.L."/>
            <person name="Sanchez-Gracia A."/>
            <person name="Saranga D.J."/>
            <person name="Sato H."/>
            <person name="Schaeffer S.W."/>
            <person name="Schatz M.C."/>
            <person name="Schlenke T."/>
            <person name="Schwartz R."/>
            <person name="Segarra C."/>
            <person name="Singh R.S."/>
            <person name="Sirot L."/>
            <person name="Sirota M."/>
            <person name="Sisneros N.B."/>
            <person name="Smith C.D."/>
            <person name="Smith T.F."/>
            <person name="Spieth J."/>
            <person name="Stage D.E."/>
            <person name="Stark A."/>
            <person name="Stephan W."/>
            <person name="Strausberg R.L."/>
            <person name="Strempel S."/>
            <person name="Sturgill D."/>
            <person name="Sutton G."/>
            <person name="Sutton G.G."/>
            <person name="Tao W."/>
            <person name="Teichmann S."/>
            <person name="Tobari Y.N."/>
            <person name="Tomimura Y."/>
            <person name="Tsolas J.M."/>
            <person name="Valente V.L."/>
            <person name="Venter E."/>
            <person name="Venter J.C."/>
            <person name="Vicario S."/>
            <person name="Vieira F.G."/>
            <person name="Vilella A.J."/>
            <person name="Villasante A."/>
            <person name="Walenz B."/>
            <person name="Wang J."/>
            <person name="Wasserman M."/>
            <person name="Watts T."/>
            <person name="Wilson D."/>
            <person name="Wilson R.K."/>
            <person name="Wing R.A."/>
            <person name="Wolfner M.F."/>
            <person name="Wong A."/>
            <person name="Wong G.K."/>
            <person name="Wu C.I."/>
            <person name="Wu G."/>
            <person name="Yamamoto D."/>
            <person name="Yang H.P."/>
            <person name="Yang S.P."/>
            <person name="Yorke J.A."/>
            <person name="Yoshida K."/>
            <person name="Zdobnov E."/>
            <person name="Zhang P."/>
            <person name="Zhang Y."/>
            <person name="Zimin A.V."/>
            <person name="Baldwin J."/>
            <person name="Abdouelleil A."/>
            <person name="Abdulkadir J."/>
            <person name="Abebe A."/>
            <person name="Abera B."/>
            <person name="Abreu J."/>
            <person name="Acer S.C."/>
            <person name="Aftuck L."/>
            <person name="Alexander A."/>
            <person name="An P."/>
            <person name="Anderson E."/>
            <person name="Anderson S."/>
            <person name="Arachi H."/>
            <person name="Azer M."/>
            <person name="Bachantsang P."/>
            <person name="Barry A."/>
            <person name="Bayul T."/>
            <person name="Berlin A."/>
            <person name="Bessette D."/>
            <person name="Bloom T."/>
            <person name="Blye J."/>
            <person name="Boguslavskiy L."/>
            <person name="Bonnet C."/>
            <person name="Boukhgalter B."/>
            <person name="Bourzgui I."/>
            <person name="Brown A."/>
            <person name="Cahill P."/>
            <person name="Channer S."/>
            <person name="Cheshatsang Y."/>
            <person name="Chuda L."/>
            <person name="Citroen M."/>
            <person name="Collymore A."/>
            <person name="Cooke P."/>
            <person name="Costello M."/>
            <person name="D'Aco K."/>
            <person name="Daza R."/>
            <person name="De Haan G."/>
            <person name="DeGray S."/>
            <person name="DeMaso C."/>
            <person name="Dhargay N."/>
            <person name="Dooley K."/>
            <person name="Dooley E."/>
            <person name="Doricent M."/>
            <person name="Dorje P."/>
            <person name="Dorjee K."/>
            <person name="Dupes A."/>
            <person name="Elong R."/>
            <person name="Falk J."/>
            <person name="Farina A."/>
            <person name="Faro S."/>
            <person name="Ferguson D."/>
            <person name="Fisher S."/>
            <person name="Foley C.D."/>
            <person name="Franke A."/>
            <person name="Friedrich D."/>
            <person name="Gadbois L."/>
            <person name="Gearin G."/>
            <person name="Gearin C.R."/>
            <person name="Giannoukos G."/>
            <person name="Goode T."/>
            <person name="Graham J."/>
            <person name="Grandbois E."/>
            <person name="Grewal S."/>
            <person name="Gyaltsen K."/>
            <person name="Hafez N."/>
            <person name="Hagos B."/>
            <person name="Hall J."/>
            <person name="Henson C."/>
            <person name="Hollinger A."/>
            <person name="Honan T."/>
            <person name="Huard M.D."/>
            <person name="Hughes L."/>
            <person name="Hurhula B."/>
            <person name="Husby M.E."/>
            <person name="Kamat A."/>
            <person name="Kanga B."/>
            <person name="Kashin S."/>
            <person name="Khazanovich D."/>
            <person name="Kisner P."/>
            <person name="Lance K."/>
            <person name="Lara M."/>
            <person name="Lee W."/>
            <person name="Lennon N."/>
            <person name="Letendre F."/>
            <person name="LeVine R."/>
            <person name="Lipovsky A."/>
            <person name="Liu X."/>
            <person name="Liu J."/>
            <person name="Liu S."/>
            <person name="Lokyitsang T."/>
            <person name="Lokyitsang Y."/>
            <person name="Lubonja R."/>
            <person name="Lui A."/>
            <person name="MacDonald P."/>
            <person name="Magnisalis V."/>
            <person name="Maru K."/>
            <person name="Matthews C."/>
            <person name="McCusker W."/>
            <person name="McDonough S."/>
            <person name="Mehta T."/>
            <person name="Meldrim J."/>
            <person name="Meneus L."/>
            <person name="Mihai O."/>
            <person name="Mihalev A."/>
            <person name="Mihova T."/>
            <person name="Mittelman R."/>
            <person name="Mlenga V."/>
            <person name="Montmayeur A."/>
            <person name="Mulrain L."/>
            <person name="Navidi A."/>
            <person name="Naylor J."/>
            <person name="Negash T."/>
            <person name="Nguyen T."/>
            <person name="Nguyen N."/>
            <person name="Nicol R."/>
            <person name="Norbu C."/>
            <person name="Norbu N."/>
            <person name="Novod N."/>
            <person name="O'Neill B."/>
            <person name="Osman S."/>
            <person name="Markiewicz E."/>
            <person name="Oyono O.L."/>
            <person name="Patti C."/>
            <person name="Phunkhang P."/>
            <person name="Pierre F."/>
            <person name="Priest M."/>
            <person name="Raghuraman S."/>
            <person name="Rege F."/>
            <person name="Reyes R."/>
            <person name="Rise C."/>
            <person name="Rogov P."/>
            <person name="Ross K."/>
            <person name="Ryan E."/>
            <person name="Settipalli S."/>
            <person name="Shea T."/>
            <person name="Sherpa N."/>
            <person name="Shi L."/>
            <person name="Shih D."/>
            <person name="Sparrow T."/>
            <person name="Spaulding J."/>
            <person name="Stalker J."/>
            <person name="Stange-Thomann N."/>
            <person name="Stavropoulos S."/>
            <person name="Stone C."/>
            <person name="Strader C."/>
            <person name="Tesfaye S."/>
            <person name="Thomson T."/>
            <person name="Thoulutsang Y."/>
            <person name="Thoulutsang D."/>
            <person name="Topham K."/>
            <person name="Topping I."/>
            <person name="Tsamla T."/>
            <person name="Vassiliev H."/>
            <person name="Vo A."/>
            <person name="Wangchuk T."/>
            <person name="Wangdi T."/>
            <person name="Weiand M."/>
            <person name="Wilkinson J."/>
            <person name="Wilson A."/>
            <person name="Yadav S."/>
            <person name="Young G."/>
            <person name="Yu Q."/>
            <person name="Zembek L."/>
            <person name="Zhong D."/>
            <person name="Zimmer A."/>
            <person name="Zwirko Z."/>
            <person name="Jaffe D.B."/>
            <person name="Alvarez P."/>
            <person name="Brockman W."/>
            <person name="Butler J."/>
            <person name="Chin C."/>
            <person name="Gnerre S."/>
            <person name="Grabherr M."/>
            <person name="Kleber M."/>
            <person name="Mauceli E."/>
            <person name="MacCallum I."/>
        </authorList>
    </citation>
    <scope>NUCLEOTIDE SEQUENCE [LARGE SCALE GENOMIC DNA]</scope>
    <source>
        <strain evidence="3">Tucson 15010-1051.87</strain>
    </source>
</reference>
<evidence type="ECO:0000256" key="1">
    <source>
        <dbReference type="SAM" id="SignalP"/>
    </source>
</evidence>
<feature type="signal peptide" evidence="1">
    <location>
        <begin position="1"/>
        <end position="22"/>
    </location>
</feature>
<sequence length="121" mass="13601">MNGWQIICFLLVVFAYIEHNNAATKVLYEFRIREVHSERNETGTLNTSSNKTGEPELIVTGKRTSQLILPGKDLNSSSTVYNELVVYTADDNGYHVKYNISIRPLDLDIRLGGKTLKVIVG</sequence>
<name>B4MB67_DROVI</name>
<gene>
    <name evidence="2" type="primary">Dvir\GJ14374</name>
    <name evidence="2" type="ORF">Dvir_GJ14374</name>
</gene>
<protein>
    <submittedName>
        <fullName evidence="2">Uncharacterized protein</fullName>
    </submittedName>
</protein>
<proteinExistence type="predicted"/>
<evidence type="ECO:0000313" key="2">
    <source>
        <dbReference type="EMBL" id="EDW58338.1"/>
    </source>
</evidence>
<dbReference type="HOGENOM" id="CLU_2051995_0_0_1"/>
<dbReference type="InParanoid" id="B4MB67"/>
<dbReference type="Proteomes" id="UP000008792">
    <property type="component" value="Unassembled WGS sequence"/>
</dbReference>
<dbReference type="PhylomeDB" id="B4MB67"/>
<feature type="chain" id="PRO_5002814891" evidence="1">
    <location>
        <begin position="23"/>
        <end position="121"/>
    </location>
</feature>
<keyword evidence="1" id="KW-0732">Signal</keyword>
<accession>B4MB67</accession>
<keyword evidence="3" id="KW-1185">Reference proteome</keyword>
<organism evidence="2 3">
    <name type="scientific">Drosophila virilis</name>
    <name type="common">Fruit fly</name>
    <dbReference type="NCBI Taxonomy" id="7244"/>
    <lineage>
        <taxon>Eukaryota</taxon>
        <taxon>Metazoa</taxon>
        <taxon>Ecdysozoa</taxon>
        <taxon>Arthropoda</taxon>
        <taxon>Hexapoda</taxon>
        <taxon>Insecta</taxon>
        <taxon>Pterygota</taxon>
        <taxon>Neoptera</taxon>
        <taxon>Endopterygota</taxon>
        <taxon>Diptera</taxon>
        <taxon>Brachycera</taxon>
        <taxon>Muscomorpha</taxon>
        <taxon>Ephydroidea</taxon>
        <taxon>Drosophilidae</taxon>
        <taxon>Drosophila</taxon>
    </lineage>
</organism>
<dbReference type="EMBL" id="CH940656">
    <property type="protein sequence ID" value="EDW58338.1"/>
    <property type="molecule type" value="Genomic_DNA"/>
</dbReference>
<dbReference type="eggNOG" id="ENOG502T7R3">
    <property type="taxonomic scope" value="Eukaryota"/>
</dbReference>
<dbReference type="OMA" id="YKEDATY"/>
<dbReference type="AlphaFoldDB" id="B4MB67"/>
<dbReference type="OrthoDB" id="8032477at2759"/>
<evidence type="ECO:0000313" key="3">
    <source>
        <dbReference type="Proteomes" id="UP000008792"/>
    </source>
</evidence>
<dbReference type="FunCoup" id="B4MB67">
    <property type="interactions" value="32"/>
</dbReference>